<dbReference type="Pfam" id="PF10276">
    <property type="entry name" value="zf-CHCC"/>
    <property type="match status" value="1"/>
</dbReference>
<organism evidence="2 3">
    <name type="scientific">Candidatus Liberibacter europaeus</name>
    <dbReference type="NCBI Taxonomy" id="744859"/>
    <lineage>
        <taxon>Bacteria</taxon>
        <taxon>Pseudomonadati</taxon>
        <taxon>Pseudomonadota</taxon>
        <taxon>Alphaproteobacteria</taxon>
        <taxon>Hyphomicrobiales</taxon>
        <taxon>Rhizobiaceae</taxon>
        <taxon>Liberibacter</taxon>
    </lineage>
</organism>
<dbReference type="GO" id="GO:0008270">
    <property type="term" value="F:zinc ion binding"/>
    <property type="evidence" value="ECO:0007669"/>
    <property type="project" value="UniProtKB-KW"/>
</dbReference>
<dbReference type="Gene3D" id="2.60.260.40">
    <property type="entry name" value="q5lls5 like domains"/>
    <property type="match status" value="1"/>
</dbReference>
<sequence>MMNHTHISHFQNDKGYSRIKIGVKKFMCAGASPPLDHPHIFINMGEENEKHCPYCATLYCFDDSLGSEKTFPAGCFLSVR</sequence>
<keyword evidence="2" id="KW-0862">Zinc</keyword>
<keyword evidence="2" id="KW-0479">Metal-binding</keyword>
<gene>
    <name evidence="2" type="ORF">C4617_03945</name>
</gene>
<accession>A0A2T4VX64</accession>
<evidence type="ECO:0000313" key="3">
    <source>
        <dbReference type="Proteomes" id="UP000240811"/>
    </source>
</evidence>
<reference evidence="3" key="1">
    <citation type="submission" date="2018-02" db="EMBL/GenBank/DDBJ databases">
        <title>Genome sequence of Candidatus Liberibacter europaeus.</title>
        <authorList>
            <person name="Frampton R.A."/>
            <person name="Thompson S.M."/>
            <person name="David C."/>
            <person name="Addison S.M."/>
            <person name="Smith G.R."/>
        </authorList>
    </citation>
    <scope>NUCLEOTIDE SEQUENCE [LARGE SCALE GENOMIC DNA]</scope>
</reference>
<evidence type="ECO:0000313" key="2">
    <source>
        <dbReference type="EMBL" id="PTL86364.1"/>
    </source>
</evidence>
<keyword evidence="2" id="KW-0863">Zinc-finger</keyword>
<dbReference type="Proteomes" id="UP000240811">
    <property type="component" value="Unassembled WGS sequence"/>
</dbReference>
<proteinExistence type="predicted"/>
<comment type="caution">
    <text evidence="2">The sequence shown here is derived from an EMBL/GenBank/DDBJ whole genome shotgun (WGS) entry which is preliminary data.</text>
</comment>
<dbReference type="AlphaFoldDB" id="A0A2T4VX64"/>
<name>A0A2T4VX64_9HYPH</name>
<dbReference type="EMBL" id="PSQJ01000004">
    <property type="protein sequence ID" value="PTL86364.1"/>
    <property type="molecule type" value="Genomic_DNA"/>
</dbReference>
<protein>
    <submittedName>
        <fullName evidence="2">Zinc-finger domain-containing protein</fullName>
    </submittedName>
</protein>
<feature type="domain" description="Zinc finger CHCC-type" evidence="1">
    <location>
        <begin position="24"/>
        <end position="59"/>
    </location>
</feature>
<dbReference type="InterPro" id="IPR019401">
    <property type="entry name" value="Znf_CHCC"/>
</dbReference>
<evidence type="ECO:0000259" key="1">
    <source>
        <dbReference type="Pfam" id="PF10276"/>
    </source>
</evidence>